<dbReference type="AlphaFoldDB" id="A0A2X0WSY2"/>
<reference evidence="1 2" key="1">
    <citation type="submission" date="2018-06" db="EMBL/GenBank/DDBJ databases">
        <authorList>
            <consortium name="Pathogen Informatics"/>
            <person name="Doyle S."/>
        </authorList>
    </citation>
    <scope>NUCLEOTIDE SEQUENCE [LARGE SCALE GENOMIC DNA]</scope>
    <source>
        <strain evidence="1 2">NCTC13093</strain>
    </source>
</reference>
<sequence>MQYLLKVSLNNTSVWRLVAVDGSADRAFIGDLIALSFDYPVCKRHFVIGGSIYTAGSQIKDSSELIGFDSFNLQSGDKFEFVCELDETLAHTVEVMKCEEKLYCVMPSTLVGAGLLPENGPYNYSTIENFVEGDETPSLDLRLCTTRMRALGVMRADAHQALLKTGADELKFNME</sequence>
<accession>A0A2X0WSY2</accession>
<keyword evidence="2" id="KW-1185">Reference proteome</keyword>
<dbReference type="InterPro" id="IPR024047">
    <property type="entry name" value="MM3350-like_sf"/>
</dbReference>
<dbReference type="RefSeq" id="WP_113742958.1">
    <property type="nucleotide sequence ID" value="NZ_UAPU01000005.1"/>
</dbReference>
<evidence type="ECO:0000313" key="2">
    <source>
        <dbReference type="Proteomes" id="UP000250086"/>
    </source>
</evidence>
<evidence type="ECO:0000313" key="1">
    <source>
        <dbReference type="EMBL" id="SPT68729.1"/>
    </source>
</evidence>
<dbReference type="SUPFAM" id="SSF159941">
    <property type="entry name" value="MM3350-like"/>
    <property type="match status" value="1"/>
</dbReference>
<proteinExistence type="predicted"/>
<dbReference type="OrthoDB" id="7058161at2"/>
<organism evidence="1 2">
    <name type="scientific">Anaerobiospirillum thomasii</name>
    <dbReference type="NCBI Taxonomy" id="179995"/>
    <lineage>
        <taxon>Bacteria</taxon>
        <taxon>Pseudomonadati</taxon>
        <taxon>Pseudomonadota</taxon>
        <taxon>Gammaproteobacteria</taxon>
        <taxon>Aeromonadales</taxon>
        <taxon>Succinivibrionaceae</taxon>
        <taxon>Anaerobiospirillum</taxon>
    </lineage>
</organism>
<name>A0A2X0WSY2_9GAMM</name>
<gene>
    <name evidence="1" type="ORF">NCTC13093_00070</name>
</gene>
<dbReference type="EMBL" id="UAPV01000001">
    <property type="protein sequence ID" value="SPT68729.1"/>
    <property type="molecule type" value="Genomic_DNA"/>
</dbReference>
<protein>
    <submittedName>
        <fullName evidence="1">Uncharacterized protein</fullName>
    </submittedName>
</protein>
<dbReference type="Proteomes" id="UP000250086">
    <property type="component" value="Unassembled WGS sequence"/>
</dbReference>